<proteinExistence type="predicted"/>
<name>A0A834SAC2_9PLEO</name>
<dbReference type="AlphaFoldDB" id="A0A834SAC2"/>
<gene>
    <name evidence="1" type="ORF">PtrM4_031330</name>
</gene>
<dbReference type="RefSeq" id="XP_065966159.1">
    <property type="nucleotide sequence ID" value="XM_066103957.1"/>
</dbReference>
<dbReference type="Proteomes" id="UP000245464">
    <property type="component" value="Chromosome 1"/>
</dbReference>
<reference evidence="1 2" key="1">
    <citation type="journal article" date="2018" name="BMC Genomics">
        <title>Comparative genomics of the wheat fungal pathogen Pyrenophora tritici-repentis reveals chromosomal variations and genome plasticity.</title>
        <authorList>
            <person name="Moolhuijzen P."/>
            <person name="See P.T."/>
            <person name="Hane J.K."/>
            <person name="Shi G."/>
            <person name="Liu Z."/>
            <person name="Oliver R.P."/>
            <person name="Moffat C.S."/>
        </authorList>
    </citation>
    <scope>NUCLEOTIDE SEQUENCE [LARGE SCALE GENOMIC DNA]</scope>
    <source>
        <strain evidence="1">M4</strain>
    </source>
</reference>
<protein>
    <submittedName>
        <fullName evidence="1">Uncharacterized protein</fullName>
    </submittedName>
</protein>
<dbReference type="KEGG" id="ptrr:90954480"/>
<evidence type="ECO:0000313" key="1">
    <source>
        <dbReference type="EMBL" id="KAF7578893.1"/>
    </source>
</evidence>
<evidence type="ECO:0000313" key="2">
    <source>
        <dbReference type="Proteomes" id="UP000245464"/>
    </source>
</evidence>
<comment type="caution">
    <text evidence="1">The sequence shown here is derived from an EMBL/GenBank/DDBJ whole genome shotgun (WGS) entry which is preliminary data.</text>
</comment>
<dbReference type="GeneID" id="90954480"/>
<organism evidence="1 2">
    <name type="scientific">Pyrenophora tritici-repentis</name>
    <dbReference type="NCBI Taxonomy" id="45151"/>
    <lineage>
        <taxon>Eukaryota</taxon>
        <taxon>Fungi</taxon>
        <taxon>Dikarya</taxon>
        <taxon>Ascomycota</taxon>
        <taxon>Pezizomycotina</taxon>
        <taxon>Dothideomycetes</taxon>
        <taxon>Pleosporomycetidae</taxon>
        <taxon>Pleosporales</taxon>
        <taxon>Pleosporineae</taxon>
        <taxon>Pleosporaceae</taxon>
        <taxon>Pyrenophora</taxon>
    </lineage>
</organism>
<accession>A0A834SAC2</accession>
<sequence length="124" mass="14648">MHSQRRQSDWLFGKLKEVMIEECYQYRKSEQPQLDAVFNAKQWEQFVNMAQSKIRIRETQLVYNGELEGIARAFEYAARIAGKDQKINVYADNQAAIYRLKTRLRNNQFNPVTLLDPLTYLGRA</sequence>
<dbReference type="EMBL" id="NQIK02000001">
    <property type="protein sequence ID" value="KAF7578893.1"/>
    <property type="molecule type" value="Genomic_DNA"/>
</dbReference>